<evidence type="ECO:0000313" key="3">
    <source>
        <dbReference type="EMBL" id="CAD7112307.1"/>
    </source>
</evidence>
<dbReference type="EMBL" id="KM111294">
    <property type="protein sequence ID" value="AJL34104.1"/>
    <property type="molecule type" value="Genomic_DNA"/>
</dbReference>
<dbReference type="EMBL" id="LR899131">
    <property type="protein sequence ID" value="CAD7112307.1"/>
    <property type="molecule type" value="Genomic_DNA"/>
</dbReference>
<keyword evidence="1" id="KW-0812">Transmembrane</keyword>
<organismHost>
    <name type="scientific">Ornithodoros moubata</name>
    <name type="common">Soft tick</name>
    <name type="synonym">Argasid tick</name>
    <dbReference type="NCBI Taxonomy" id="6938"/>
</organismHost>
<organismHost>
    <name type="scientific">Phacochoerus aethiopicus</name>
    <name type="common">Warthog</name>
    <dbReference type="NCBI Taxonomy" id="85517"/>
</organismHost>
<evidence type="ECO:0000256" key="1">
    <source>
        <dbReference type="SAM" id="Phobius"/>
    </source>
</evidence>
<organismHost>
    <name type="scientific">Ornithodoros</name>
    <name type="common">relapsing fever ticks</name>
    <dbReference type="NCBI Taxonomy" id="6937"/>
</organismHost>
<dbReference type="GeneID" id="41901629"/>
<accession>A0A0C5AWC9</accession>
<reference evidence="3" key="2">
    <citation type="submission" date="2020-11" db="EMBL/GenBank/DDBJ databases">
        <authorList>
            <consortium name="IVD NGS Lab"/>
        </authorList>
    </citation>
    <scope>NUCLEOTIDE SEQUENCE [LARGE SCALE GENOMIC DNA]</scope>
    <source>
        <strain evidence="3">ASFV Ken.rie1</strain>
    </source>
</reference>
<organism evidence="2 4">
    <name type="scientific">African swine fever virus</name>
    <name type="common">ASFV</name>
    <dbReference type="NCBI Taxonomy" id="10497"/>
    <lineage>
        <taxon>Viruses</taxon>
        <taxon>Varidnaviria</taxon>
        <taxon>Bamfordvirae</taxon>
        <taxon>Nucleocytoviricota</taxon>
        <taxon>Pokkesviricetes</taxon>
        <taxon>Asfuvirales</taxon>
        <taxon>Asfarviridae</taxon>
        <taxon>Asfivirus</taxon>
        <taxon>Asfivirus haemorrhagiae</taxon>
    </lineage>
</organism>
<organismHost>
    <name type="scientific">Sus scrofa</name>
    <name type="common">Pig</name>
    <dbReference type="NCBI Taxonomy" id="9823"/>
</organismHost>
<organismHost>
    <name type="scientific">Phacochoerus africanus</name>
    <name type="common">Warthog</name>
    <dbReference type="NCBI Taxonomy" id="41426"/>
</organismHost>
<evidence type="ECO:0000313" key="2">
    <source>
        <dbReference type="EMBL" id="AJL34104.1"/>
    </source>
</evidence>
<gene>
    <name evidence="2" type="primary">BA71V-CP123L</name>
</gene>
<proteinExistence type="predicted"/>
<keyword evidence="1" id="KW-1133">Transmembrane helix</keyword>
<dbReference type="Proteomes" id="UP000105860">
    <property type="component" value="Segment"/>
</dbReference>
<protein>
    <submittedName>
        <fullName evidence="2">BA71V-CP123L</fullName>
    </submittedName>
    <submittedName>
        <fullName evidence="3">CP123L CDS</fullName>
    </submittedName>
</protein>
<feature type="transmembrane region" description="Helical" evidence="1">
    <location>
        <begin position="6"/>
        <end position="25"/>
    </location>
</feature>
<sequence>MPSTGTLVILFAIILILCIMLLFYYKTTEAGNPGVLPPPIPPPTPPPPKKKYDHNEYMEKTDLEPEVKKNHRKWANEAEHLISSSVKGLENLDETAFLANHKGHGFRTFEHAKDLFKEFLKKY</sequence>
<dbReference type="RefSeq" id="YP_009702824.1">
    <property type="nucleotide sequence ID" value="NC_044945.1"/>
</dbReference>
<dbReference type="Proteomes" id="UP000594880">
    <property type="component" value="Segment"/>
</dbReference>
<reference evidence="2 4" key="1">
    <citation type="journal article" date="2015" name="Virus Genes">
        <title>Comparative analysis of the complete genome sequences of Kenyan African swine fever virus isolates within p72 genotypes IX and X.</title>
        <authorList>
            <person name="Bishop R.P."/>
            <person name="Fleischauer C."/>
            <person name="de Villiers E.P."/>
            <person name="Okoth E.A."/>
            <person name="Arias M."/>
            <person name="Gallardo C."/>
            <person name="Upton C."/>
        </authorList>
    </citation>
    <scope>NUCLEOTIDE SEQUENCE [LARGE SCALE GENOMIC DNA]</scope>
    <source>
        <strain evidence="2">Ken05/Tk1</strain>
    </source>
</reference>
<dbReference type="KEGG" id="vg:41901629"/>
<keyword evidence="1" id="KW-0472">Membrane</keyword>
<evidence type="ECO:0000313" key="4">
    <source>
        <dbReference type="Proteomes" id="UP000105860"/>
    </source>
</evidence>
<organismHost>
    <name type="scientific">Potamochoerus larvatus</name>
    <name type="common">Bushpig</name>
    <dbReference type="NCBI Taxonomy" id="273792"/>
</organismHost>
<name>A0A0C5AWC9_ASF</name>